<dbReference type="KEGG" id="tai:Taci_1307"/>
<evidence type="ECO:0000256" key="1">
    <source>
        <dbReference type="SAM" id="MobiDB-lite"/>
    </source>
</evidence>
<name>D1B697_THEAS</name>
<feature type="transmembrane region" description="Helical" evidence="2">
    <location>
        <begin position="329"/>
        <end position="347"/>
    </location>
</feature>
<evidence type="ECO:0000313" key="3">
    <source>
        <dbReference type="EMBL" id="ACZ19538.1"/>
    </source>
</evidence>
<evidence type="ECO:0000313" key="4">
    <source>
        <dbReference type="Proteomes" id="UP000002030"/>
    </source>
</evidence>
<keyword evidence="4" id="KW-1185">Reference proteome</keyword>
<keyword evidence="2" id="KW-1133">Transmembrane helix</keyword>
<proteinExistence type="predicted"/>
<sequence length="349" mass="37608">MDERFPPGDVTPVPDSLASLIPAHVVEDLASLLGCPKEAVLSAITSSGVDYEKAVAMLRAAAPTYVAVKGRFETRRRGDVQGAFCYVAEGITGEVKDLTFWVGAGGLPESFDVYAGWESVRAAIRSIPASPDRSLYKQMESLLERLFPPTAINSLFRDPSSAPAKAHSLKEALSQSLKLDVSCTLEVERFHRIRLDMSSLGRRDEVPEPKQQKEDTKSKPSELTLACKPYLDPVKGLSVGELNVGAVVPVDLDDSGPLGRLIGRFLARAGRNAEFPVESVERSPAGDAVVKLAVSDGISAVFKMSRDMKIRVSPTSRPEPMSAPRGGPLALFLGALGLFLLVLILLLKR</sequence>
<keyword evidence="2" id="KW-0472">Membrane</keyword>
<feature type="compositionally biased region" description="Basic and acidic residues" evidence="1">
    <location>
        <begin position="201"/>
        <end position="220"/>
    </location>
</feature>
<dbReference type="eggNOG" id="ENOG502ZHK3">
    <property type="taxonomic scope" value="Bacteria"/>
</dbReference>
<protein>
    <submittedName>
        <fullName evidence="3">Uncharacterized protein</fullName>
    </submittedName>
</protein>
<evidence type="ECO:0000256" key="2">
    <source>
        <dbReference type="SAM" id="Phobius"/>
    </source>
</evidence>
<dbReference type="EnsemblBacteria" id="ACZ19538">
    <property type="protein sequence ID" value="ACZ19538"/>
    <property type="gene ID" value="Taci_1307"/>
</dbReference>
<organism evidence="3 4">
    <name type="scientific">Thermanaerovibrio acidaminovorans (strain ATCC 49978 / DSM 6589 / Su883)</name>
    <name type="common">Selenomonas acidaminovorans</name>
    <dbReference type="NCBI Taxonomy" id="525903"/>
    <lineage>
        <taxon>Bacteria</taxon>
        <taxon>Thermotogati</taxon>
        <taxon>Synergistota</taxon>
        <taxon>Synergistia</taxon>
        <taxon>Synergistales</taxon>
        <taxon>Synergistaceae</taxon>
        <taxon>Thermanaerovibrio</taxon>
    </lineage>
</organism>
<dbReference type="Proteomes" id="UP000002030">
    <property type="component" value="Chromosome"/>
</dbReference>
<reference evidence="3 4" key="1">
    <citation type="journal article" date="2009" name="Stand. Genomic Sci.">
        <title>Complete genome sequence of Thermanaerovibrio acidaminovorans type strain (Su883).</title>
        <authorList>
            <person name="Chovatia M."/>
            <person name="Sikorski J."/>
            <person name="Schroder M."/>
            <person name="Lapidus A."/>
            <person name="Nolan M."/>
            <person name="Tice H."/>
            <person name="Glavina Del Rio T."/>
            <person name="Copeland A."/>
            <person name="Cheng J.F."/>
            <person name="Lucas S."/>
            <person name="Chen F."/>
            <person name="Bruce D."/>
            <person name="Goodwin L."/>
            <person name="Pitluck S."/>
            <person name="Ivanova N."/>
            <person name="Mavromatis K."/>
            <person name="Ovchinnikova G."/>
            <person name="Pati A."/>
            <person name="Chen A."/>
            <person name="Palaniappan K."/>
            <person name="Land M."/>
            <person name="Hauser L."/>
            <person name="Chang Y.J."/>
            <person name="Jeffries C.D."/>
            <person name="Chain P."/>
            <person name="Saunders E."/>
            <person name="Detter J.C."/>
            <person name="Brettin T."/>
            <person name="Rohde M."/>
            <person name="Goker M."/>
            <person name="Spring S."/>
            <person name="Bristow J."/>
            <person name="Markowitz V."/>
            <person name="Hugenholtz P."/>
            <person name="Kyrpides N.C."/>
            <person name="Klenk H.P."/>
            <person name="Eisen J.A."/>
        </authorList>
    </citation>
    <scope>NUCLEOTIDE SEQUENCE [LARGE SCALE GENOMIC DNA]</scope>
    <source>
        <strain evidence="4">ATCC 49978 / DSM 6589 / Su883</strain>
    </source>
</reference>
<gene>
    <name evidence="3" type="ordered locus">Taci_1307</name>
</gene>
<dbReference type="OrthoDB" id="4421at2"/>
<dbReference type="AlphaFoldDB" id="D1B697"/>
<dbReference type="STRING" id="525903.Taci_1307"/>
<dbReference type="RefSeq" id="WP_012870049.1">
    <property type="nucleotide sequence ID" value="NC_013522.1"/>
</dbReference>
<accession>D1B697</accession>
<feature type="region of interest" description="Disordered" evidence="1">
    <location>
        <begin position="201"/>
        <end position="221"/>
    </location>
</feature>
<dbReference type="EMBL" id="CP001818">
    <property type="protein sequence ID" value="ACZ19538.1"/>
    <property type="molecule type" value="Genomic_DNA"/>
</dbReference>
<dbReference type="HOGENOM" id="CLU_816202_0_0_0"/>
<keyword evidence="2" id="KW-0812">Transmembrane</keyword>